<dbReference type="Proteomes" id="UP000308600">
    <property type="component" value="Unassembled WGS sequence"/>
</dbReference>
<keyword evidence="2" id="KW-1185">Reference proteome</keyword>
<reference evidence="1 2" key="1">
    <citation type="journal article" date="2019" name="Nat. Ecol. Evol.">
        <title>Megaphylogeny resolves global patterns of mushroom evolution.</title>
        <authorList>
            <person name="Varga T."/>
            <person name="Krizsan K."/>
            <person name="Foldi C."/>
            <person name="Dima B."/>
            <person name="Sanchez-Garcia M."/>
            <person name="Sanchez-Ramirez S."/>
            <person name="Szollosi G.J."/>
            <person name="Szarkandi J.G."/>
            <person name="Papp V."/>
            <person name="Albert L."/>
            <person name="Andreopoulos W."/>
            <person name="Angelini C."/>
            <person name="Antonin V."/>
            <person name="Barry K.W."/>
            <person name="Bougher N.L."/>
            <person name="Buchanan P."/>
            <person name="Buyck B."/>
            <person name="Bense V."/>
            <person name="Catcheside P."/>
            <person name="Chovatia M."/>
            <person name="Cooper J."/>
            <person name="Damon W."/>
            <person name="Desjardin D."/>
            <person name="Finy P."/>
            <person name="Geml J."/>
            <person name="Haridas S."/>
            <person name="Hughes K."/>
            <person name="Justo A."/>
            <person name="Karasinski D."/>
            <person name="Kautmanova I."/>
            <person name="Kiss B."/>
            <person name="Kocsube S."/>
            <person name="Kotiranta H."/>
            <person name="LaButti K.M."/>
            <person name="Lechner B.E."/>
            <person name="Liimatainen K."/>
            <person name="Lipzen A."/>
            <person name="Lukacs Z."/>
            <person name="Mihaltcheva S."/>
            <person name="Morgado L.N."/>
            <person name="Niskanen T."/>
            <person name="Noordeloos M.E."/>
            <person name="Ohm R.A."/>
            <person name="Ortiz-Santana B."/>
            <person name="Ovrebo C."/>
            <person name="Racz N."/>
            <person name="Riley R."/>
            <person name="Savchenko A."/>
            <person name="Shiryaev A."/>
            <person name="Soop K."/>
            <person name="Spirin V."/>
            <person name="Szebenyi C."/>
            <person name="Tomsovsky M."/>
            <person name="Tulloss R.E."/>
            <person name="Uehling J."/>
            <person name="Grigoriev I.V."/>
            <person name="Vagvolgyi C."/>
            <person name="Papp T."/>
            <person name="Martin F.M."/>
            <person name="Miettinen O."/>
            <person name="Hibbett D.S."/>
            <person name="Nagy L.G."/>
        </authorList>
    </citation>
    <scope>NUCLEOTIDE SEQUENCE [LARGE SCALE GENOMIC DNA]</scope>
    <source>
        <strain evidence="1 2">NL-1719</strain>
    </source>
</reference>
<organism evidence="1 2">
    <name type="scientific">Pluteus cervinus</name>
    <dbReference type="NCBI Taxonomy" id="181527"/>
    <lineage>
        <taxon>Eukaryota</taxon>
        <taxon>Fungi</taxon>
        <taxon>Dikarya</taxon>
        <taxon>Basidiomycota</taxon>
        <taxon>Agaricomycotina</taxon>
        <taxon>Agaricomycetes</taxon>
        <taxon>Agaricomycetidae</taxon>
        <taxon>Agaricales</taxon>
        <taxon>Pluteineae</taxon>
        <taxon>Pluteaceae</taxon>
        <taxon>Pluteus</taxon>
    </lineage>
</organism>
<dbReference type="EMBL" id="ML208322">
    <property type="protein sequence ID" value="TFK69888.1"/>
    <property type="molecule type" value="Genomic_DNA"/>
</dbReference>
<accession>A0ACD3AVZ8</accession>
<sequence>MALSQAARQVWASYSLAHFRKSSQSHDMHDMRAAVLGVVHQARNFEPVADPETDGNTAAWFGSNFAPYGRSTSRVVVPWKFVCLELIMQRSRTNGVSQLWVSRHRFCSRTLKRLDDCRPREVQYQYTECKSSTIAVDDISSRICQILSVYHQLIYSSHSSIEIRIETQNSGNWE</sequence>
<proteinExistence type="predicted"/>
<evidence type="ECO:0000313" key="1">
    <source>
        <dbReference type="EMBL" id="TFK69888.1"/>
    </source>
</evidence>
<gene>
    <name evidence="1" type="ORF">BDN72DRAFT_578182</name>
</gene>
<protein>
    <submittedName>
        <fullName evidence="1">Uncharacterized protein</fullName>
    </submittedName>
</protein>
<name>A0ACD3AVZ8_9AGAR</name>
<evidence type="ECO:0000313" key="2">
    <source>
        <dbReference type="Proteomes" id="UP000308600"/>
    </source>
</evidence>